<accession>A0A2G5BI14</accession>
<dbReference type="GO" id="GO:0097720">
    <property type="term" value="P:calcineurin-mediated signaling"/>
    <property type="evidence" value="ECO:0007669"/>
    <property type="project" value="InterPro"/>
</dbReference>
<evidence type="ECO:0000313" key="2">
    <source>
        <dbReference type="EMBL" id="PIA18635.1"/>
    </source>
</evidence>
<dbReference type="InterPro" id="IPR043360">
    <property type="entry name" value="PP2B"/>
</dbReference>
<sequence length="312" mass="34534">MVGHHASIPGKGLRCMLIEQGFRVLHIDEFKALTWGRYCGEEQLQKFLNVDNPLLHRRDKTPVIKSHAVLHCNNSKCDRRVVNSKNGQLYPQVISHDFAACINFRHIVNGLREHGSVPERFMRPRRAGNVPVVAPGDGPPLQGTSRQNNLTNCVVFNNSTSNYTFLYRNTGDIKVEAQSDNSMADTADMDVDTDMDTGHGNADSTAASDAHRDSVPKVGFSVHPSEDDYDSADGGRVVKSVALPAAEVLEHEELFEGGDERRPQCALLRDHFFREGRLREQDALAIIREATALLRAEPTLLTLNSPVTSVAT</sequence>
<name>A0A2G5BI14_COERN</name>
<evidence type="ECO:0000313" key="3">
    <source>
        <dbReference type="Proteomes" id="UP000242474"/>
    </source>
</evidence>
<gene>
    <name evidence="2" type="ORF">COEREDRAFT_6342</name>
</gene>
<dbReference type="Proteomes" id="UP000242474">
    <property type="component" value="Unassembled WGS sequence"/>
</dbReference>
<dbReference type="PANTHER" id="PTHR45673">
    <property type="entry name" value="SERINE/THREONINE-PROTEIN PHOSPHATASE 2B CATALYTIC SUBUNIT 1-RELATED"/>
    <property type="match status" value="1"/>
</dbReference>
<dbReference type="AlphaFoldDB" id="A0A2G5BI14"/>
<dbReference type="Gene3D" id="3.60.21.10">
    <property type="match status" value="1"/>
</dbReference>
<dbReference type="InterPro" id="IPR029052">
    <property type="entry name" value="Metallo-depent_PP-like"/>
</dbReference>
<reference evidence="2 3" key="1">
    <citation type="journal article" date="2015" name="Genome Biol. Evol.">
        <title>Phylogenomic analyses indicate that early fungi evolved digesting cell walls of algal ancestors of land plants.</title>
        <authorList>
            <person name="Chang Y."/>
            <person name="Wang S."/>
            <person name="Sekimoto S."/>
            <person name="Aerts A.L."/>
            <person name="Choi C."/>
            <person name="Clum A."/>
            <person name="LaButti K.M."/>
            <person name="Lindquist E.A."/>
            <person name="Yee Ngan C."/>
            <person name="Ohm R.A."/>
            <person name="Salamov A.A."/>
            <person name="Grigoriev I.V."/>
            <person name="Spatafora J.W."/>
            <person name="Berbee M.L."/>
        </authorList>
    </citation>
    <scope>NUCLEOTIDE SEQUENCE [LARGE SCALE GENOMIC DNA]</scope>
    <source>
        <strain evidence="2 3">NRRL 1564</strain>
    </source>
</reference>
<organism evidence="2 3">
    <name type="scientific">Coemansia reversa (strain ATCC 12441 / NRRL 1564)</name>
    <dbReference type="NCBI Taxonomy" id="763665"/>
    <lineage>
        <taxon>Eukaryota</taxon>
        <taxon>Fungi</taxon>
        <taxon>Fungi incertae sedis</taxon>
        <taxon>Zoopagomycota</taxon>
        <taxon>Kickxellomycotina</taxon>
        <taxon>Kickxellomycetes</taxon>
        <taxon>Kickxellales</taxon>
        <taxon>Kickxellaceae</taxon>
        <taxon>Coemansia</taxon>
    </lineage>
</organism>
<evidence type="ECO:0000256" key="1">
    <source>
        <dbReference type="SAM" id="MobiDB-lite"/>
    </source>
</evidence>
<dbReference type="EMBL" id="KZ303489">
    <property type="protein sequence ID" value="PIA18635.1"/>
    <property type="molecule type" value="Genomic_DNA"/>
</dbReference>
<dbReference type="STRING" id="763665.A0A2G5BI14"/>
<dbReference type="GO" id="GO:0033192">
    <property type="term" value="F:calmodulin-dependent protein phosphatase activity"/>
    <property type="evidence" value="ECO:0007669"/>
    <property type="project" value="InterPro"/>
</dbReference>
<dbReference type="OrthoDB" id="5593063at2759"/>
<keyword evidence="3" id="KW-1185">Reference proteome</keyword>
<protein>
    <submittedName>
        <fullName evidence="2">Uncharacterized protein</fullName>
    </submittedName>
</protein>
<proteinExistence type="predicted"/>
<feature type="region of interest" description="Disordered" evidence="1">
    <location>
        <begin position="186"/>
        <end position="233"/>
    </location>
</feature>
<feature type="non-terminal residue" evidence="2">
    <location>
        <position position="312"/>
    </location>
</feature>